<comment type="similarity">
    <text evidence="2">Belongs to the UTP14 family.</text>
</comment>
<feature type="non-terminal residue" evidence="6">
    <location>
        <position position="178"/>
    </location>
</feature>
<organism evidence="6 7">
    <name type="scientific">Rotaria magnacalcarata</name>
    <dbReference type="NCBI Taxonomy" id="392030"/>
    <lineage>
        <taxon>Eukaryota</taxon>
        <taxon>Metazoa</taxon>
        <taxon>Spiralia</taxon>
        <taxon>Gnathifera</taxon>
        <taxon>Rotifera</taxon>
        <taxon>Eurotatoria</taxon>
        <taxon>Bdelloidea</taxon>
        <taxon>Philodinida</taxon>
        <taxon>Philodinidae</taxon>
        <taxon>Rotaria</taxon>
    </lineage>
</organism>
<evidence type="ECO:0000313" key="6">
    <source>
        <dbReference type="EMBL" id="CAF4104271.1"/>
    </source>
</evidence>
<keyword evidence="3" id="KW-0597">Phosphoprotein</keyword>
<evidence type="ECO:0000256" key="2">
    <source>
        <dbReference type="ARBA" id="ARBA00007774"/>
    </source>
</evidence>
<evidence type="ECO:0000256" key="1">
    <source>
        <dbReference type="ARBA" id="ARBA00004604"/>
    </source>
</evidence>
<dbReference type="PANTHER" id="PTHR14150">
    <property type="entry name" value="U3 SMALL NUCLEOLAR RNA-ASSOCIATED PROTEIN 14"/>
    <property type="match status" value="1"/>
</dbReference>
<feature type="region of interest" description="Disordered" evidence="5">
    <location>
        <begin position="134"/>
        <end position="178"/>
    </location>
</feature>
<evidence type="ECO:0000313" key="7">
    <source>
        <dbReference type="Proteomes" id="UP000676336"/>
    </source>
</evidence>
<dbReference type="GO" id="GO:0032040">
    <property type="term" value="C:small-subunit processome"/>
    <property type="evidence" value="ECO:0007669"/>
    <property type="project" value="InterPro"/>
</dbReference>
<sequence>SDIIDHDRPKAIDLSLPGWGEWAGSGVPVNKRKKRKFLIQPKPAPPRRDVHLHHVIINEKADQKISEHRVCDLPFPFADVEQFETLVQQPLGREWNPETAYRRLNQPKIRTRIGVRIEPLDKQDVFFKRHHSKQDNSSLDFDLSNNDEDKSTANVEQDSLFDNEQSQKKKFKRKQKMN</sequence>
<dbReference type="GO" id="GO:0006364">
    <property type="term" value="P:rRNA processing"/>
    <property type="evidence" value="ECO:0007669"/>
    <property type="project" value="InterPro"/>
</dbReference>
<proteinExistence type="inferred from homology"/>
<comment type="caution">
    <text evidence="6">The sequence shown here is derived from an EMBL/GenBank/DDBJ whole genome shotgun (WGS) entry which is preliminary data.</text>
</comment>
<evidence type="ECO:0000256" key="3">
    <source>
        <dbReference type="ARBA" id="ARBA00022553"/>
    </source>
</evidence>
<keyword evidence="4" id="KW-0539">Nucleus</keyword>
<protein>
    <submittedName>
        <fullName evidence="6">Uncharacterized protein</fullName>
    </submittedName>
</protein>
<evidence type="ECO:0000256" key="4">
    <source>
        <dbReference type="ARBA" id="ARBA00023242"/>
    </source>
</evidence>
<dbReference type="PANTHER" id="PTHR14150:SF12">
    <property type="entry name" value="U3 SMALL NUCLEOLAR RNA-ASSOCIATED PROTEIN 14 HOMOLOG A"/>
    <property type="match status" value="1"/>
</dbReference>
<evidence type="ECO:0000256" key="5">
    <source>
        <dbReference type="SAM" id="MobiDB-lite"/>
    </source>
</evidence>
<dbReference type="Proteomes" id="UP000676336">
    <property type="component" value="Unassembled WGS sequence"/>
</dbReference>
<feature type="compositionally biased region" description="Basic residues" evidence="5">
    <location>
        <begin position="168"/>
        <end position="178"/>
    </location>
</feature>
<dbReference type="AlphaFoldDB" id="A0A8S2QKS5"/>
<comment type="subcellular location">
    <subcellularLocation>
        <location evidence="1">Nucleus</location>
        <location evidence="1">Nucleolus</location>
    </subcellularLocation>
</comment>
<dbReference type="EMBL" id="CAJOBI010008116">
    <property type="protein sequence ID" value="CAF4104271.1"/>
    <property type="molecule type" value="Genomic_DNA"/>
</dbReference>
<accession>A0A8S2QKS5</accession>
<feature type="compositionally biased region" description="Polar residues" evidence="5">
    <location>
        <begin position="152"/>
        <end position="164"/>
    </location>
</feature>
<dbReference type="Pfam" id="PF04615">
    <property type="entry name" value="Utp14"/>
    <property type="match status" value="1"/>
</dbReference>
<reference evidence="6" key="1">
    <citation type="submission" date="2021-02" db="EMBL/GenBank/DDBJ databases">
        <authorList>
            <person name="Nowell W R."/>
        </authorList>
    </citation>
    <scope>NUCLEOTIDE SEQUENCE</scope>
</reference>
<name>A0A8S2QKS5_9BILA</name>
<dbReference type="InterPro" id="IPR006709">
    <property type="entry name" value="SSU_processome_Utp14"/>
</dbReference>
<gene>
    <name evidence="6" type="ORF">SMN809_LOCUS17495</name>
</gene>